<dbReference type="Pfam" id="PF01208">
    <property type="entry name" value="URO-D"/>
    <property type="match status" value="1"/>
</dbReference>
<dbReference type="PANTHER" id="PTHR47099:SF1">
    <property type="entry name" value="METHYLCOBAMIDE:COM METHYLTRANSFERASE MTBA"/>
    <property type="match status" value="1"/>
</dbReference>
<protein>
    <submittedName>
        <fullName evidence="2">Uroporphyrinogen decarboxylase (URO-D)</fullName>
    </submittedName>
</protein>
<dbReference type="GO" id="GO:0004853">
    <property type="term" value="F:uroporphyrinogen decarboxylase activity"/>
    <property type="evidence" value="ECO:0007669"/>
    <property type="project" value="InterPro"/>
</dbReference>
<feature type="domain" description="Uroporphyrinogen decarboxylase (URO-D)" evidence="1">
    <location>
        <begin position="25"/>
        <end position="111"/>
    </location>
</feature>
<dbReference type="InterPro" id="IPR052024">
    <property type="entry name" value="Methanogen_methyltrans"/>
</dbReference>
<evidence type="ECO:0000313" key="2">
    <source>
        <dbReference type="EMBL" id="KYC46497.1"/>
    </source>
</evidence>
<dbReference type="EMBL" id="LNGF01000067">
    <property type="protein sequence ID" value="KYC46497.1"/>
    <property type="molecule type" value="Genomic_DNA"/>
</dbReference>
<dbReference type="Proteomes" id="UP000091929">
    <property type="component" value="Unassembled WGS sequence"/>
</dbReference>
<evidence type="ECO:0000259" key="1">
    <source>
        <dbReference type="Pfam" id="PF01208"/>
    </source>
</evidence>
<name>A0A150INH3_9EURY</name>
<dbReference type="InterPro" id="IPR000257">
    <property type="entry name" value="Uroporphyrinogen_deCOase"/>
</dbReference>
<organism evidence="2 3">
    <name type="scientific">Candidatus Methanofastidiosum methylothiophilum</name>
    <dbReference type="NCBI Taxonomy" id="1705564"/>
    <lineage>
        <taxon>Archaea</taxon>
        <taxon>Methanobacteriati</taxon>
        <taxon>Methanobacteriota</taxon>
        <taxon>Stenosarchaea group</taxon>
        <taxon>Candidatus Methanofastidiosia</taxon>
        <taxon>Candidatus Methanofastidiosales</taxon>
        <taxon>Candidatus Methanofastidiosaceae</taxon>
        <taxon>Candidatus Methanofastidiosum</taxon>
    </lineage>
</organism>
<comment type="caution">
    <text evidence="2">The sequence shown here is derived from an EMBL/GenBank/DDBJ whole genome shotgun (WGS) entry which is preliminary data.</text>
</comment>
<reference evidence="2 3" key="1">
    <citation type="journal article" date="2016" name="ISME J.">
        <title>Chasing the elusive Euryarchaeota class WSA2: genomes reveal a uniquely fastidious methyl-reducing methanogen.</title>
        <authorList>
            <person name="Nobu M.K."/>
            <person name="Narihiro T."/>
            <person name="Kuroda K."/>
            <person name="Mei R."/>
            <person name="Liu W.T."/>
        </authorList>
    </citation>
    <scope>NUCLEOTIDE SEQUENCE [LARGE SCALE GENOMIC DNA]</scope>
    <source>
        <strain evidence="2">B15fssc0709_Meth_Bin003</strain>
    </source>
</reference>
<dbReference type="SUPFAM" id="SSF51726">
    <property type="entry name" value="UROD/MetE-like"/>
    <property type="match status" value="1"/>
</dbReference>
<dbReference type="AlphaFoldDB" id="A0A150INH3"/>
<evidence type="ECO:0000313" key="3">
    <source>
        <dbReference type="Proteomes" id="UP000091929"/>
    </source>
</evidence>
<dbReference type="InterPro" id="IPR038071">
    <property type="entry name" value="UROD/MetE-like_sf"/>
</dbReference>
<accession>A0A150INH3</accession>
<dbReference type="GO" id="GO:0006779">
    <property type="term" value="P:porphyrin-containing compound biosynthetic process"/>
    <property type="evidence" value="ECO:0007669"/>
    <property type="project" value="InterPro"/>
</dbReference>
<proteinExistence type="predicted"/>
<dbReference type="Gene3D" id="3.20.20.210">
    <property type="match status" value="1"/>
</dbReference>
<sequence length="116" mass="13245">MHPCADQNLNIPYYIKLRESFNWKGIYAWIFGPETPLKIQIEKFGSHDIIGGNVDPPSIQTKSYEEVVRLCKENIEQGMNNPRGFILCPGCEFPPLAEPIKPMAFLDAARQFGIYK</sequence>
<dbReference type="PANTHER" id="PTHR47099">
    <property type="entry name" value="METHYLCOBAMIDE:COM METHYLTRANSFERASE MTBA"/>
    <property type="match status" value="1"/>
</dbReference>
<gene>
    <name evidence="2" type="ORF">APG11_01855</name>
</gene>